<comment type="catalytic activity">
    <reaction evidence="1">
        <text>S-ubiquitinyl-[E2 ubiquitin-conjugating enzyme]-L-cysteine + [acceptor protein]-L-lysine = [E2 ubiquitin-conjugating enzyme]-L-cysteine + N(6)-ubiquitinyl-[acceptor protein]-L-lysine.</text>
        <dbReference type="EC" id="2.3.2.27"/>
    </reaction>
</comment>
<keyword evidence="14" id="KW-0653">Protein transport</keyword>
<evidence type="ECO:0000256" key="2">
    <source>
        <dbReference type="ARBA" id="ARBA00004585"/>
    </source>
</evidence>
<dbReference type="AlphaFoldDB" id="G0TSQ9"/>
<accession>G0TSQ9</accession>
<dbReference type="InterPro" id="IPR017907">
    <property type="entry name" value="Znf_RING_CS"/>
</dbReference>
<evidence type="ECO:0000256" key="16">
    <source>
        <dbReference type="ARBA" id="ARBA00023136"/>
    </source>
</evidence>
<keyword evidence="8" id="KW-0808">Transferase</keyword>
<evidence type="ECO:0000256" key="14">
    <source>
        <dbReference type="ARBA" id="ARBA00022927"/>
    </source>
</evidence>
<dbReference type="GO" id="GO:0008270">
    <property type="term" value="F:zinc ion binding"/>
    <property type="evidence" value="ECO:0007669"/>
    <property type="project" value="UniProtKB-KW"/>
</dbReference>
<gene>
    <name evidence="20" type="ORF">TVY486_0301752</name>
</gene>
<dbReference type="EC" id="2.3.2.27" evidence="5"/>
<dbReference type="InterPro" id="IPR018957">
    <property type="entry name" value="Znf_C3HC4_RING-type"/>
</dbReference>
<dbReference type="GO" id="GO:0061630">
    <property type="term" value="F:ubiquitin protein ligase activity"/>
    <property type="evidence" value="ECO:0007669"/>
    <property type="project" value="UniProtKB-EC"/>
</dbReference>
<sequence length="285" mass="31961">MQAATAPYILRSIYKDEHFLQNQFTRQLMDVVTSLFGAHITNYHENEISHVAHGLYMAAVLMRGQTLGEEFCNLLPVTYNGTPRLLGTGRKLLLALFHMLIPALALRFAVRALPSVPSSDVVGNIRTCSRIALFVFERYATISHCLLGVRYLALVPSHVVRAESGAPHTYLVPGILMLLEMLIRLWRFTSEQRQARVGVAQKEEDVEEGDEKWSDAGKCMLCLGNRKQPTATLCGHVFCWRCLSEWIKSNAPSALCPLCRRQITENSSVPLFFYSAKKSESGDNS</sequence>
<comment type="pathway">
    <text evidence="3">Protein modification; protein ubiquitination.</text>
</comment>
<evidence type="ECO:0000256" key="4">
    <source>
        <dbReference type="ARBA" id="ARBA00008704"/>
    </source>
</evidence>
<dbReference type="InterPro" id="IPR025654">
    <property type="entry name" value="PEX2/10"/>
</dbReference>
<dbReference type="SUPFAM" id="SSF57850">
    <property type="entry name" value="RING/U-box"/>
    <property type="match status" value="1"/>
</dbReference>
<keyword evidence="15" id="KW-1133">Transmembrane helix</keyword>
<keyword evidence="12" id="KW-0833">Ubl conjugation pathway</keyword>
<evidence type="ECO:0000256" key="11">
    <source>
        <dbReference type="ARBA" id="ARBA00022771"/>
    </source>
</evidence>
<keyword evidence="7" id="KW-0962">Peroxisome biogenesis</keyword>
<dbReference type="GO" id="GO:0005778">
    <property type="term" value="C:peroxisomal membrane"/>
    <property type="evidence" value="ECO:0007669"/>
    <property type="project" value="UniProtKB-SubCell"/>
</dbReference>
<evidence type="ECO:0000256" key="7">
    <source>
        <dbReference type="ARBA" id="ARBA00022593"/>
    </source>
</evidence>
<keyword evidence="13" id="KW-0862">Zinc</keyword>
<reference evidence="20" key="1">
    <citation type="journal article" date="2012" name="Proc. Natl. Acad. Sci. U.S.A.">
        <title>Antigenic diversity is generated by distinct evolutionary mechanisms in African trypanosome species.</title>
        <authorList>
            <person name="Jackson A.P."/>
            <person name="Berry A."/>
            <person name="Aslett M."/>
            <person name="Allison H.C."/>
            <person name="Burton P."/>
            <person name="Vavrova-Anderson J."/>
            <person name="Brown R."/>
            <person name="Browne H."/>
            <person name="Corton N."/>
            <person name="Hauser H."/>
            <person name="Gamble J."/>
            <person name="Gilderthorp R."/>
            <person name="Marcello L."/>
            <person name="McQuillan J."/>
            <person name="Otto T.D."/>
            <person name="Quail M.A."/>
            <person name="Sanders M.J."/>
            <person name="van Tonder A."/>
            <person name="Ginger M.L."/>
            <person name="Field M.C."/>
            <person name="Barry J.D."/>
            <person name="Hertz-Fowler C."/>
            <person name="Berriman M."/>
        </authorList>
    </citation>
    <scope>NUCLEOTIDE SEQUENCE</scope>
    <source>
        <strain evidence="20">Y486</strain>
    </source>
</reference>
<keyword evidence="6" id="KW-0813">Transport</keyword>
<comment type="similarity">
    <text evidence="4">Belongs to the pex2/pex10/pex12 family.</text>
</comment>
<comment type="subcellular location">
    <subcellularLocation>
        <location evidence="2">Peroxisome membrane</location>
        <topology evidence="2">Multi-pass membrane protein</topology>
    </subcellularLocation>
</comment>
<keyword evidence="17" id="KW-0576">Peroxisome</keyword>
<dbReference type="InterPro" id="IPR001841">
    <property type="entry name" value="Znf_RING"/>
</dbReference>
<evidence type="ECO:0000256" key="5">
    <source>
        <dbReference type="ARBA" id="ARBA00012483"/>
    </source>
</evidence>
<keyword evidence="9" id="KW-0812">Transmembrane</keyword>
<dbReference type="PROSITE" id="PS50089">
    <property type="entry name" value="ZF_RING_2"/>
    <property type="match status" value="1"/>
</dbReference>
<dbReference type="OMA" id="REKSECP"/>
<evidence type="ECO:0000256" key="13">
    <source>
        <dbReference type="ARBA" id="ARBA00022833"/>
    </source>
</evidence>
<dbReference type="InterPro" id="IPR013083">
    <property type="entry name" value="Znf_RING/FYVE/PHD"/>
</dbReference>
<dbReference type="Pfam" id="PF04757">
    <property type="entry name" value="Pex2_Pex12"/>
    <property type="match status" value="1"/>
</dbReference>
<dbReference type="GO" id="GO:0016558">
    <property type="term" value="P:protein import into peroxisome matrix"/>
    <property type="evidence" value="ECO:0007669"/>
    <property type="project" value="InterPro"/>
</dbReference>
<evidence type="ECO:0000256" key="12">
    <source>
        <dbReference type="ARBA" id="ARBA00022786"/>
    </source>
</evidence>
<dbReference type="PROSITE" id="PS00518">
    <property type="entry name" value="ZF_RING_1"/>
    <property type="match status" value="1"/>
</dbReference>
<dbReference type="VEuPathDB" id="TriTrypDB:TvY486_0301752"/>
<evidence type="ECO:0000256" key="9">
    <source>
        <dbReference type="ARBA" id="ARBA00022692"/>
    </source>
</evidence>
<dbReference type="PANTHER" id="PTHR23350">
    <property type="entry name" value="PEROXISOME ASSEMBLY PROTEIN 10"/>
    <property type="match status" value="1"/>
</dbReference>
<evidence type="ECO:0000256" key="17">
    <source>
        <dbReference type="ARBA" id="ARBA00023140"/>
    </source>
</evidence>
<evidence type="ECO:0000313" key="20">
    <source>
        <dbReference type="EMBL" id="CCC46987.1"/>
    </source>
</evidence>
<keyword evidence="10" id="KW-0479">Metal-binding</keyword>
<keyword evidence="11 18" id="KW-0863">Zinc-finger</keyword>
<protein>
    <recommendedName>
        <fullName evidence="5">RING-type E3 ubiquitin transferase</fullName>
        <ecNumber evidence="5">2.3.2.27</ecNumber>
    </recommendedName>
</protein>
<dbReference type="InterPro" id="IPR006845">
    <property type="entry name" value="Pex_N"/>
</dbReference>
<keyword evidence="16" id="KW-0472">Membrane</keyword>
<dbReference type="EMBL" id="HE573019">
    <property type="protein sequence ID" value="CCC46987.1"/>
    <property type="molecule type" value="Genomic_DNA"/>
</dbReference>
<evidence type="ECO:0000256" key="10">
    <source>
        <dbReference type="ARBA" id="ARBA00022723"/>
    </source>
</evidence>
<evidence type="ECO:0000256" key="3">
    <source>
        <dbReference type="ARBA" id="ARBA00004906"/>
    </source>
</evidence>
<evidence type="ECO:0000256" key="18">
    <source>
        <dbReference type="PROSITE-ProRule" id="PRU00175"/>
    </source>
</evidence>
<evidence type="ECO:0000256" key="15">
    <source>
        <dbReference type="ARBA" id="ARBA00022989"/>
    </source>
</evidence>
<proteinExistence type="inferred from homology"/>
<name>G0TSQ9_TRYVY</name>
<evidence type="ECO:0000256" key="8">
    <source>
        <dbReference type="ARBA" id="ARBA00022679"/>
    </source>
</evidence>
<organism evidence="20">
    <name type="scientific">Trypanosoma vivax (strain Y486)</name>
    <dbReference type="NCBI Taxonomy" id="1055687"/>
    <lineage>
        <taxon>Eukaryota</taxon>
        <taxon>Discoba</taxon>
        <taxon>Euglenozoa</taxon>
        <taxon>Kinetoplastea</taxon>
        <taxon>Metakinetoplastina</taxon>
        <taxon>Trypanosomatida</taxon>
        <taxon>Trypanosomatidae</taxon>
        <taxon>Trypanosoma</taxon>
        <taxon>Duttonella</taxon>
    </lineage>
</organism>
<evidence type="ECO:0000256" key="6">
    <source>
        <dbReference type="ARBA" id="ARBA00022448"/>
    </source>
</evidence>
<dbReference type="Gene3D" id="3.30.40.10">
    <property type="entry name" value="Zinc/RING finger domain, C3HC4 (zinc finger)"/>
    <property type="match status" value="1"/>
</dbReference>
<feature type="domain" description="RING-type" evidence="19">
    <location>
        <begin position="219"/>
        <end position="260"/>
    </location>
</feature>
<dbReference type="PANTHER" id="PTHR23350:SF0">
    <property type="entry name" value="PEROXISOME BIOGENESIS FACTOR 10"/>
    <property type="match status" value="1"/>
</dbReference>
<dbReference type="Pfam" id="PF00097">
    <property type="entry name" value="zf-C3HC4"/>
    <property type="match status" value="1"/>
</dbReference>
<dbReference type="SMART" id="SM00184">
    <property type="entry name" value="RING"/>
    <property type="match status" value="1"/>
</dbReference>
<evidence type="ECO:0000259" key="19">
    <source>
        <dbReference type="PROSITE" id="PS50089"/>
    </source>
</evidence>
<evidence type="ECO:0000256" key="1">
    <source>
        <dbReference type="ARBA" id="ARBA00000900"/>
    </source>
</evidence>